<feature type="region of interest" description="Disordered" evidence="8">
    <location>
        <begin position="1"/>
        <end position="33"/>
    </location>
</feature>
<evidence type="ECO:0000256" key="6">
    <source>
        <dbReference type="ARBA" id="ARBA00023136"/>
    </source>
</evidence>
<feature type="coiled-coil region" evidence="7">
    <location>
        <begin position="174"/>
        <end position="211"/>
    </location>
</feature>
<keyword evidence="7" id="KW-0175">Coiled coil</keyword>
<proteinExistence type="predicted"/>
<protein>
    <recommendedName>
        <fullName evidence="10">Letm1 RBD domain-containing protein</fullName>
    </recommendedName>
</protein>
<dbReference type="GO" id="GO:0030003">
    <property type="term" value="P:intracellular monoatomic cation homeostasis"/>
    <property type="evidence" value="ECO:0007669"/>
    <property type="project" value="TreeGrafter"/>
</dbReference>
<dbReference type="GO" id="GO:0005743">
    <property type="term" value="C:mitochondrial inner membrane"/>
    <property type="evidence" value="ECO:0007669"/>
    <property type="project" value="UniProtKB-SubCell"/>
</dbReference>
<evidence type="ECO:0000256" key="8">
    <source>
        <dbReference type="SAM" id="MobiDB-lite"/>
    </source>
</evidence>
<sequence>MARRAAVARVDGGAATRRGRRASRRRATGDRMTGDALERARALGGTVGARARALGTRDGAGTRAVLGTRSVVGARREGGMIVAGRGAARAESGAARGDDAFGDPNSPGFAFSRLSSAGGESLRSDGVARADAAKRLDRLEALTQMRELYGVAVACDRTLAEGVDSTSQSELRALTEYELMSEELERAMRGLEDLVDALQALALERDKLKAAPQTLSLRGWDSLFEDPEESRTKLSTLFAEFEARADARYAELLALLPYASVDEAETALERTRAALLAAIEEEGEGGQVGSAFRPFQRKIGRFASRRLGGASEVVGGGITQLKEKPRESLSEVAQYSKGVWARINGVKLGDKGVPEVLKPFPMPKVQREKRMARVMRLALEVQDRDKALIEAQRARDSLLAQGRGSNALGRVALGEKIRASDEKVSELRRVFAVRTLQMEMERIILALEEEVATPPADMISKAEITDLQLMVAEFGVMDLSLRRLISLVDREQIELIDDEDLGKLAMDIPDMKVRLAVNDDATSTMSLEMVKERASRTVEEASETVREAITFVVRGVTLMGTDIGQSARLFLRAAFGTTLRPREVQLLRRTVLDVFTFVPFVIILLIPLTPVGHVLVFGFIQKYFPQLFPSQFTTRRQELMQKYEELKEQLAKAEQEADVANEAEAIRRAVAAVSTVRGMIGGAAVAEADLSEANNRVDALRAELGRAESKITETMDEEDEGDLMNEKID</sequence>
<reference evidence="11" key="1">
    <citation type="submission" date="2017-04" db="EMBL/GenBank/DDBJ databases">
        <title>Population genomics of picophytoplankton unveils novel chromosome hypervariability.</title>
        <authorList>
            <consortium name="DOE Joint Genome Institute"/>
            <person name="Blanc-Mathieu R."/>
            <person name="Krasovec M."/>
            <person name="Hebrard M."/>
            <person name="Yau S."/>
            <person name="Desgranges E."/>
            <person name="Martin J."/>
            <person name="Schackwitz W."/>
            <person name="Kuo A."/>
            <person name="Salin G."/>
            <person name="Donnadieu C."/>
            <person name="Desdevises Y."/>
            <person name="Sanchez-Ferandin S."/>
            <person name="Moreau H."/>
            <person name="Rivals E."/>
            <person name="Grigoriev I.V."/>
            <person name="Grimsley N."/>
            <person name="Eyre-Walker A."/>
            <person name="Piganeau G."/>
        </authorList>
    </citation>
    <scope>NUCLEOTIDE SEQUENCE [LARGE SCALE GENOMIC DNA]</scope>
    <source>
        <strain evidence="11">RCC 1115</strain>
    </source>
</reference>
<keyword evidence="4 9" id="KW-1133">Transmembrane helix</keyword>
<dbReference type="Proteomes" id="UP000195557">
    <property type="component" value="Unassembled WGS sequence"/>
</dbReference>
<feature type="coiled-coil region" evidence="7">
    <location>
        <begin position="636"/>
        <end position="717"/>
    </location>
</feature>
<dbReference type="AlphaFoldDB" id="A0A1Y5IG49"/>
<dbReference type="PANTHER" id="PTHR14009">
    <property type="entry name" value="LEUCINE ZIPPER-EF-HAND CONTAINING TRANSMEMBRANE PROTEIN"/>
    <property type="match status" value="1"/>
</dbReference>
<evidence type="ECO:0000256" key="7">
    <source>
        <dbReference type="SAM" id="Coils"/>
    </source>
</evidence>
<evidence type="ECO:0000256" key="4">
    <source>
        <dbReference type="ARBA" id="ARBA00022989"/>
    </source>
</evidence>
<dbReference type="PANTHER" id="PTHR14009:SF1">
    <property type="entry name" value="MITOCHONDRIAL PROTON_CALCIUM EXCHANGER PROTEIN"/>
    <property type="match status" value="1"/>
</dbReference>
<organism evidence="11">
    <name type="scientific">Ostreococcus tauri</name>
    <name type="common">Marine green alga</name>
    <dbReference type="NCBI Taxonomy" id="70448"/>
    <lineage>
        <taxon>Eukaryota</taxon>
        <taxon>Viridiplantae</taxon>
        <taxon>Chlorophyta</taxon>
        <taxon>Mamiellophyceae</taxon>
        <taxon>Mamiellales</taxon>
        <taxon>Bathycoccaceae</taxon>
        <taxon>Ostreococcus</taxon>
    </lineage>
</organism>
<gene>
    <name evidence="11" type="ORF">BE221DRAFT_191603</name>
</gene>
<feature type="domain" description="Letm1 RBD" evidence="10">
    <location>
        <begin position="579"/>
        <end position="649"/>
    </location>
</feature>
<dbReference type="Pfam" id="PF07766">
    <property type="entry name" value="LETM1_RBD"/>
    <property type="match status" value="1"/>
</dbReference>
<comment type="subcellular location">
    <subcellularLocation>
        <location evidence="1">Mitochondrion inner membrane</location>
        <topology evidence="1">Single-pass membrane protein</topology>
    </subcellularLocation>
</comment>
<evidence type="ECO:0000256" key="9">
    <source>
        <dbReference type="SAM" id="Phobius"/>
    </source>
</evidence>
<evidence type="ECO:0000256" key="5">
    <source>
        <dbReference type="ARBA" id="ARBA00023128"/>
    </source>
</evidence>
<keyword evidence="3" id="KW-0999">Mitochondrion inner membrane</keyword>
<evidence type="ECO:0000313" key="11">
    <source>
        <dbReference type="EMBL" id="OUS47063.1"/>
    </source>
</evidence>
<keyword evidence="2 9" id="KW-0812">Transmembrane</keyword>
<feature type="transmembrane region" description="Helical" evidence="9">
    <location>
        <begin position="597"/>
        <end position="620"/>
    </location>
</feature>
<evidence type="ECO:0000259" key="10">
    <source>
        <dbReference type="Pfam" id="PF07766"/>
    </source>
</evidence>
<feature type="compositionally biased region" description="Basic residues" evidence="8">
    <location>
        <begin position="17"/>
        <end position="26"/>
    </location>
</feature>
<evidence type="ECO:0000256" key="2">
    <source>
        <dbReference type="ARBA" id="ARBA00022692"/>
    </source>
</evidence>
<dbReference type="InterPro" id="IPR033122">
    <property type="entry name" value="LETM1-like_RBD"/>
</dbReference>
<evidence type="ECO:0000256" key="3">
    <source>
        <dbReference type="ARBA" id="ARBA00022792"/>
    </source>
</evidence>
<dbReference type="EMBL" id="KZ155780">
    <property type="protein sequence ID" value="OUS47063.1"/>
    <property type="molecule type" value="Genomic_DNA"/>
</dbReference>
<feature type="compositionally biased region" description="Low complexity" evidence="8">
    <location>
        <begin position="1"/>
        <end position="16"/>
    </location>
</feature>
<evidence type="ECO:0000256" key="1">
    <source>
        <dbReference type="ARBA" id="ARBA00004434"/>
    </source>
</evidence>
<dbReference type="GO" id="GO:0043022">
    <property type="term" value="F:ribosome binding"/>
    <property type="evidence" value="ECO:0007669"/>
    <property type="project" value="InterPro"/>
</dbReference>
<keyword evidence="6 9" id="KW-0472">Membrane</keyword>
<accession>A0A1Y5IG49</accession>
<dbReference type="eggNOG" id="KOG1043">
    <property type="taxonomic scope" value="Eukaryota"/>
</dbReference>
<name>A0A1Y5IG49_OSTTA</name>
<keyword evidence="5" id="KW-0496">Mitochondrion</keyword>
<dbReference type="InterPro" id="IPR044202">
    <property type="entry name" value="LETM1/MDM38-like"/>
</dbReference>